<dbReference type="GO" id="GO:0006952">
    <property type="term" value="P:defense response"/>
    <property type="evidence" value="ECO:0007669"/>
    <property type="project" value="InterPro"/>
</dbReference>
<dbReference type="InterPro" id="IPR000916">
    <property type="entry name" value="Bet_v_I/MLP"/>
</dbReference>
<keyword evidence="3" id="KW-1185">Reference proteome</keyword>
<organism evidence="2 3">
    <name type="scientific">Ficus carica</name>
    <name type="common">Common fig</name>
    <dbReference type="NCBI Taxonomy" id="3494"/>
    <lineage>
        <taxon>Eukaryota</taxon>
        <taxon>Viridiplantae</taxon>
        <taxon>Streptophyta</taxon>
        <taxon>Embryophyta</taxon>
        <taxon>Tracheophyta</taxon>
        <taxon>Spermatophyta</taxon>
        <taxon>Magnoliopsida</taxon>
        <taxon>eudicotyledons</taxon>
        <taxon>Gunneridae</taxon>
        <taxon>Pentapetalae</taxon>
        <taxon>rosids</taxon>
        <taxon>fabids</taxon>
        <taxon>Rosales</taxon>
        <taxon>Moraceae</taxon>
        <taxon>Ficeae</taxon>
        <taxon>Ficus</taxon>
    </lineage>
</organism>
<dbReference type="Pfam" id="PF00407">
    <property type="entry name" value="Bet_v_1"/>
    <property type="match status" value="1"/>
</dbReference>
<dbReference type="Gene3D" id="3.30.530.20">
    <property type="match status" value="1"/>
</dbReference>
<dbReference type="PANTHER" id="PTHR31907">
    <property type="entry name" value="MLP-LIKE PROTEIN 423"/>
    <property type="match status" value="1"/>
</dbReference>
<proteinExistence type="predicted"/>
<sequence>MSANLYGKLETDVEIKASAKKFHGMIKHKPHHISNVASHKIQGCDLHEGEWGTVGSIINWNYFHDGKPRVAKERVEAIDDEKNSITFRVLEGDLREHFKSFVITLQANPKAGGEGSIVHWTLEYEKLHVHR</sequence>
<gene>
    <name evidence="2" type="ORF">TIFTF001_013276</name>
</gene>
<dbReference type="InterPro" id="IPR023393">
    <property type="entry name" value="START-like_dom_sf"/>
</dbReference>
<reference evidence="2" key="1">
    <citation type="submission" date="2023-07" db="EMBL/GenBank/DDBJ databases">
        <title>draft genome sequence of fig (Ficus carica).</title>
        <authorList>
            <person name="Takahashi T."/>
            <person name="Nishimura K."/>
        </authorList>
    </citation>
    <scope>NUCLEOTIDE SEQUENCE</scope>
</reference>
<protein>
    <recommendedName>
        <fullName evidence="1">Bet v I/Major latex protein domain-containing protein</fullName>
    </recommendedName>
</protein>
<dbReference type="AlphaFoldDB" id="A0AA88A447"/>
<dbReference type="Proteomes" id="UP001187192">
    <property type="component" value="Unassembled WGS sequence"/>
</dbReference>
<name>A0AA88A447_FICCA</name>
<dbReference type="EMBL" id="BTGU01000017">
    <property type="protein sequence ID" value="GMN44077.1"/>
    <property type="molecule type" value="Genomic_DNA"/>
</dbReference>
<dbReference type="InterPro" id="IPR051761">
    <property type="entry name" value="MLP-like_ligand-binding"/>
</dbReference>
<accession>A0AA88A447</accession>
<feature type="domain" description="Bet v I/Major latex protein" evidence="1">
    <location>
        <begin position="4"/>
        <end position="131"/>
    </location>
</feature>
<dbReference type="SMART" id="SM01037">
    <property type="entry name" value="Bet_v_1"/>
    <property type="match status" value="1"/>
</dbReference>
<dbReference type="SUPFAM" id="SSF55961">
    <property type="entry name" value="Bet v1-like"/>
    <property type="match status" value="1"/>
</dbReference>
<evidence type="ECO:0000313" key="2">
    <source>
        <dbReference type="EMBL" id="GMN44077.1"/>
    </source>
</evidence>
<evidence type="ECO:0000313" key="3">
    <source>
        <dbReference type="Proteomes" id="UP001187192"/>
    </source>
</evidence>
<dbReference type="CDD" id="cd07816">
    <property type="entry name" value="Bet_v1-like"/>
    <property type="match status" value="1"/>
</dbReference>
<comment type="caution">
    <text evidence="2">The sequence shown here is derived from an EMBL/GenBank/DDBJ whole genome shotgun (WGS) entry which is preliminary data.</text>
</comment>
<evidence type="ECO:0000259" key="1">
    <source>
        <dbReference type="SMART" id="SM01037"/>
    </source>
</evidence>